<evidence type="ECO:0000313" key="3">
    <source>
        <dbReference type="Proteomes" id="UP001163823"/>
    </source>
</evidence>
<feature type="signal peptide" evidence="1">
    <location>
        <begin position="1"/>
        <end position="29"/>
    </location>
</feature>
<keyword evidence="3" id="KW-1185">Reference proteome</keyword>
<reference evidence="2" key="1">
    <citation type="journal article" date="2023" name="Science">
        <title>Elucidation of the pathway for biosynthesis of saponin adjuvants from the soapbark tree.</title>
        <authorList>
            <person name="Reed J."/>
            <person name="Orme A."/>
            <person name="El-Demerdash A."/>
            <person name="Owen C."/>
            <person name="Martin L.B.B."/>
            <person name="Misra R.C."/>
            <person name="Kikuchi S."/>
            <person name="Rejzek M."/>
            <person name="Martin A.C."/>
            <person name="Harkess A."/>
            <person name="Leebens-Mack J."/>
            <person name="Louveau T."/>
            <person name="Stephenson M.J."/>
            <person name="Osbourn A."/>
        </authorList>
    </citation>
    <scope>NUCLEOTIDE SEQUENCE</scope>
    <source>
        <strain evidence="2">S10</strain>
    </source>
</reference>
<dbReference type="KEGG" id="qsa:O6P43_011203"/>
<evidence type="ECO:0000313" key="2">
    <source>
        <dbReference type="EMBL" id="KAJ7973472.1"/>
    </source>
</evidence>
<proteinExistence type="predicted"/>
<evidence type="ECO:0000256" key="1">
    <source>
        <dbReference type="SAM" id="SignalP"/>
    </source>
</evidence>
<feature type="chain" id="PRO_5041912076" evidence="1">
    <location>
        <begin position="30"/>
        <end position="139"/>
    </location>
</feature>
<dbReference type="AlphaFoldDB" id="A0AAD7Q254"/>
<gene>
    <name evidence="2" type="ORF">O6P43_011203</name>
</gene>
<organism evidence="2 3">
    <name type="scientific">Quillaja saponaria</name>
    <name type="common">Soap bark tree</name>
    <dbReference type="NCBI Taxonomy" id="32244"/>
    <lineage>
        <taxon>Eukaryota</taxon>
        <taxon>Viridiplantae</taxon>
        <taxon>Streptophyta</taxon>
        <taxon>Embryophyta</taxon>
        <taxon>Tracheophyta</taxon>
        <taxon>Spermatophyta</taxon>
        <taxon>Magnoliopsida</taxon>
        <taxon>eudicotyledons</taxon>
        <taxon>Gunneridae</taxon>
        <taxon>Pentapetalae</taxon>
        <taxon>rosids</taxon>
        <taxon>fabids</taxon>
        <taxon>Fabales</taxon>
        <taxon>Quillajaceae</taxon>
        <taxon>Quillaja</taxon>
    </lineage>
</organism>
<comment type="caution">
    <text evidence="2">The sequence shown here is derived from an EMBL/GenBank/DDBJ whole genome shotgun (WGS) entry which is preliminary data.</text>
</comment>
<name>A0AAD7Q254_QUISA</name>
<dbReference type="EMBL" id="JARAOO010000004">
    <property type="protein sequence ID" value="KAJ7973472.1"/>
    <property type="molecule type" value="Genomic_DNA"/>
</dbReference>
<dbReference type="Proteomes" id="UP001163823">
    <property type="component" value="Chromosome 4"/>
</dbReference>
<protein>
    <submittedName>
        <fullName evidence="2">Uncharacterized protein</fullName>
    </submittedName>
</protein>
<keyword evidence="1" id="KW-0732">Signal</keyword>
<accession>A0AAD7Q254</accession>
<sequence length="139" mass="15398">MTGSISQFGLSFGLFKAAMMLWLSPSIITWPGSESLWGNDAASLHASVLATRGLVLQIRAVIAMRMWWGPNICSWIMISRRSEKASQLMEPLLQLKAYSVKIRQAIILIMGDLVPVKPEGVNSYRGKAKQFSIIKMKSG</sequence>